<dbReference type="AlphaFoldDB" id="A0A0E3JRI6"/>
<dbReference type="GO" id="GO:0008933">
    <property type="term" value="F:peptidoglycan lytic transglycosylase activity"/>
    <property type="evidence" value="ECO:0007669"/>
    <property type="project" value="InterPro"/>
</dbReference>
<keyword evidence="4" id="KW-1185">Reference proteome</keyword>
<evidence type="ECO:0000259" key="2">
    <source>
        <dbReference type="Pfam" id="PF01464"/>
    </source>
</evidence>
<dbReference type="InterPro" id="IPR000189">
    <property type="entry name" value="Transglyc_AS"/>
</dbReference>
<dbReference type="Gene3D" id="1.10.530.10">
    <property type="match status" value="1"/>
</dbReference>
<protein>
    <submittedName>
        <fullName evidence="3">Lytic transglycosylase catalytic</fullName>
    </submittedName>
</protein>
<name>A0A0E3JRI6_CLOSL</name>
<dbReference type="Pfam" id="PF01464">
    <property type="entry name" value="SLT"/>
    <property type="match status" value="1"/>
</dbReference>
<reference evidence="3 4" key="1">
    <citation type="journal article" date="2015" name="J. Biotechnol.">
        <title>Complete genome sequence of a malodorant-producing acetogen, Clostridium scatologenes ATCC 25775(T).</title>
        <authorList>
            <person name="Zhu Z."/>
            <person name="Guo T."/>
            <person name="Zheng H."/>
            <person name="Song T."/>
            <person name="Ouyang P."/>
            <person name="Xie J."/>
        </authorList>
    </citation>
    <scope>NUCLEOTIDE SEQUENCE [LARGE SCALE GENOMIC DNA]</scope>
    <source>
        <strain evidence="3 4">ATCC 25775</strain>
    </source>
</reference>
<sequence>MNVDNNKKVEQLVQAQLMTQIFKSAFGDSDSFGLILESLTKAFSDSNGNMDFSKLALGETDLSKLGYGAGERLNSIYKDLKSDIKSSNLTINEAVRKASQKYGVDSNLIMAVIKQESDFNPNSVSEAGAEGLMQLMPGTASELGVSNPYNIEENVDGGTRYLRSLLNMYADNKQLALAAYNAGPGTLQNRGVSNVSGISRLPYETRDYVNKVMKYYSGK</sequence>
<dbReference type="CDD" id="cd00254">
    <property type="entry name" value="LT-like"/>
    <property type="match status" value="1"/>
</dbReference>
<dbReference type="InterPro" id="IPR008258">
    <property type="entry name" value="Transglycosylase_SLT_dom_1"/>
</dbReference>
<dbReference type="STRING" id="1548.CSCA_4610"/>
<gene>
    <name evidence="3" type="ORF">CSCA_4610</name>
</gene>
<accession>A0A0E3JRI6</accession>
<evidence type="ECO:0000256" key="1">
    <source>
        <dbReference type="ARBA" id="ARBA00007734"/>
    </source>
</evidence>
<dbReference type="PANTHER" id="PTHR37423:SF2">
    <property type="entry name" value="MEMBRANE-BOUND LYTIC MUREIN TRANSGLYCOSYLASE C"/>
    <property type="match status" value="1"/>
</dbReference>
<dbReference type="HOGENOM" id="CLU_065765_4_1_9"/>
<comment type="similarity">
    <text evidence="1">Belongs to the transglycosylase Slt family.</text>
</comment>
<dbReference type="RefSeq" id="WP_029162897.1">
    <property type="nucleotide sequence ID" value="NZ_CP009933.1"/>
</dbReference>
<dbReference type="PROSITE" id="PS00922">
    <property type="entry name" value="TRANSGLYCOSYLASE"/>
    <property type="match status" value="1"/>
</dbReference>
<dbReference type="GO" id="GO:0016020">
    <property type="term" value="C:membrane"/>
    <property type="evidence" value="ECO:0007669"/>
    <property type="project" value="InterPro"/>
</dbReference>
<dbReference type="Proteomes" id="UP000033115">
    <property type="component" value="Chromosome"/>
</dbReference>
<dbReference type="SUPFAM" id="SSF53955">
    <property type="entry name" value="Lysozyme-like"/>
    <property type="match status" value="1"/>
</dbReference>
<dbReference type="InterPro" id="IPR023346">
    <property type="entry name" value="Lysozyme-like_dom_sf"/>
</dbReference>
<feature type="domain" description="Transglycosylase SLT" evidence="2">
    <location>
        <begin position="94"/>
        <end position="190"/>
    </location>
</feature>
<evidence type="ECO:0000313" key="4">
    <source>
        <dbReference type="Proteomes" id="UP000033115"/>
    </source>
</evidence>
<dbReference type="KEGG" id="csq:CSCA_4610"/>
<dbReference type="GO" id="GO:0000270">
    <property type="term" value="P:peptidoglycan metabolic process"/>
    <property type="evidence" value="ECO:0007669"/>
    <property type="project" value="InterPro"/>
</dbReference>
<dbReference type="PANTHER" id="PTHR37423">
    <property type="entry name" value="SOLUBLE LYTIC MUREIN TRANSGLYCOSYLASE-RELATED"/>
    <property type="match status" value="1"/>
</dbReference>
<evidence type="ECO:0000313" key="3">
    <source>
        <dbReference type="EMBL" id="AKA71735.1"/>
    </source>
</evidence>
<dbReference type="EMBL" id="CP009933">
    <property type="protein sequence ID" value="AKA71735.1"/>
    <property type="molecule type" value="Genomic_DNA"/>
</dbReference>
<proteinExistence type="inferred from homology"/>
<organism evidence="3 4">
    <name type="scientific">Clostridium scatologenes</name>
    <dbReference type="NCBI Taxonomy" id="1548"/>
    <lineage>
        <taxon>Bacteria</taxon>
        <taxon>Bacillati</taxon>
        <taxon>Bacillota</taxon>
        <taxon>Clostridia</taxon>
        <taxon>Eubacteriales</taxon>
        <taxon>Clostridiaceae</taxon>
        <taxon>Clostridium</taxon>
    </lineage>
</organism>